<evidence type="ECO:0000256" key="1">
    <source>
        <dbReference type="ARBA" id="ARBA00004141"/>
    </source>
</evidence>
<evidence type="ECO:0000256" key="5">
    <source>
        <dbReference type="SAM" id="Phobius"/>
    </source>
</evidence>
<comment type="caution">
    <text evidence="6">The sequence shown here is derived from an EMBL/GenBank/DDBJ whole genome shotgun (WGS) entry which is preliminary data.</text>
</comment>
<evidence type="ECO:0000256" key="2">
    <source>
        <dbReference type="ARBA" id="ARBA00022692"/>
    </source>
</evidence>
<feature type="transmembrane region" description="Helical" evidence="5">
    <location>
        <begin position="29"/>
        <end position="47"/>
    </location>
</feature>
<evidence type="ECO:0000313" key="6">
    <source>
        <dbReference type="EMBL" id="KKL03783.1"/>
    </source>
</evidence>
<sequence length="181" mass="20160">MQVMGLNYFDIVIAILLLWSSYRGFTKGFLVMAASLAALILGVWGAFRFSNLIAGLLIDNFDLQSKYTALIAFALTFIAIVIVIHLLARVMDKLVKAVALGFVNRLAGLAFAVVRTAFLVSIVLVILNSIDQRVPFIPEEHKEQSLLYKPLSRLAPAIFPYLNFEDLKGRFREPGPTEIKT</sequence>
<dbReference type="EMBL" id="LAZR01044793">
    <property type="protein sequence ID" value="KKL03783.1"/>
    <property type="molecule type" value="Genomic_DNA"/>
</dbReference>
<keyword evidence="4 5" id="KW-0472">Membrane</keyword>
<evidence type="ECO:0000256" key="3">
    <source>
        <dbReference type="ARBA" id="ARBA00022989"/>
    </source>
</evidence>
<name>A0A0F9CV88_9ZZZZ</name>
<organism evidence="6">
    <name type="scientific">marine sediment metagenome</name>
    <dbReference type="NCBI Taxonomy" id="412755"/>
    <lineage>
        <taxon>unclassified sequences</taxon>
        <taxon>metagenomes</taxon>
        <taxon>ecological metagenomes</taxon>
    </lineage>
</organism>
<accession>A0A0F9CV88</accession>
<dbReference type="GO" id="GO:0016020">
    <property type="term" value="C:membrane"/>
    <property type="evidence" value="ECO:0007669"/>
    <property type="project" value="UniProtKB-SubCell"/>
</dbReference>
<dbReference type="PANTHER" id="PTHR37306">
    <property type="entry name" value="COLICIN V PRODUCTION PROTEIN"/>
    <property type="match status" value="1"/>
</dbReference>
<keyword evidence="2 5" id="KW-0812">Transmembrane</keyword>
<gene>
    <name evidence="6" type="ORF">LCGC14_2622660</name>
</gene>
<comment type="subcellular location">
    <subcellularLocation>
        <location evidence="1">Membrane</location>
        <topology evidence="1">Multi-pass membrane protein</topology>
    </subcellularLocation>
</comment>
<keyword evidence="3 5" id="KW-1133">Transmembrane helix</keyword>
<dbReference type="PANTHER" id="PTHR37306:SF1">
    <property type="entry name" value="COLICIN V PRODUCTION PROTEIN"/>
    <property type="match status" value="1"/>
</dbReference>
<dbReference type="GO" id="GO:0009403">
    <property type="term" value="P:toxin biosynthetic process"/>
    <property type="evidence" value="ECO:0007669"/>
    <property type="project" value="InterPro"/>
</dbReference>
<proteinExistence type="predicted"/>
<evidence type="ECO:0000256" key="4">
    <source>
        <dbReference type="ARBA" id="ARBA00023136"/>
    </source>
</evidence>
<dbReference type="Pfam" id="PF02674">
    <property type="entry name" value="Colicin_V"/>
    <property type="match status" value="1"/>
</dbReference>
<feature type="transmembrane region" description="Helical" evidence="5">
    <location>
        <begin position="109"/>
        <end position="130"/>
    </location>
</feature>
<dbReference type="InterPro" id="IPR003825">
    <property type="entry name" value="Colicin-V_CvpA"/>
</dbReference>
<protein>
    <recommendedName>
        <fullName evidence="7">Colicin V production protein</fullName>
    </recommendedName>
</protein>
<feature type="transmembrane region" description="Helical" evidence="5">
    <location>
        <begin position="67"/>
        <end position="88"/>
    </location>
</feature>
<evidence type="ECO:0008006" key="7">
    <source>
        <dbReference type="Google" id="ProtNLM"/>
    </source>
</evidence>
<dbReference type="AlphaFoldDB" id="A0A0F9CV88"/>
<feature type="transmembrane region" description="Helical" evidence="5">
    <location>
        <begin position="6"/>
        <end position="22"/>
    </location>
</feature>
<reference evidence="6" key="1">
    <citation type="journal article" date="2015" name="Nature">
        <title>Complex archaea that bridge the gap between prokaryotes and eukaryotes.</title>
        <authorList>
            <person name="Spang A."/>
            <person name="Saw J.H."/>
            <person name="Jorgensen S.L."/>
            <person name="Zaremba-Niedzwiedzka K."/>
            <person name="Martijn J."/>
            <person name="Lind A.E."/>
            <person name="van Eijk R."/>
            <person name="Schleper C."/>
            <person name="Guy L."/>
            <person name="Ettema T.J."/>
        </authorList>
    </citation>
    <scope>NUCLEOTIDE SEQUENCE</scope>
</reference>